<accession>A0A377LQY1</accession>
<dbReference type="AlphaFoldDB" id="A0A377LQY1"/>
<name>A0A377LQY1_ENTCL</name>
<dbReference type="EMBL" id="UGJB01000004">
    <property type="protein sequence ID" value="STQ08767.1"/>
    <property type="molecule type" value="Genomic_DNA"/>
</dbReference>
<evidence type="ECO:0000313" key="2">
    <source>
        <dbReference type="Proteomes" id="UP000255106"/>
    </source>
</evidence>
<evidence type="ECO:0000313" key="1">
    <source>
        <dbReference type="EMBL" id="STQ08767.1"/>
    </source>
</evidence>
<organism evidence="1 2">
    <name type="scientific">Enterobacter cloacae</name>
    <dbReference type="NCBI Taxonomy" id="550"/>
    <lineage>
        <taxon>Bacteria</taxon>
        <taxon>Pseudomonadati</taxon>
        <taxon>Pseudomonadota</taxon>
        <taxon>Gammaproteobacteria</taxon>
        <taxon>Enterobacterales</taxon>
        <taxon>Enterobacteriaceae</taxon>
        <taxon>Enterobacter</taxon>
        <taxon>Enterobacter cloacae complex</taxon>
    </lineage>
</organism>
<sequence>MKISELEATGQPVCVGYGVLSRKPRTPVTAGSICISALTQGVREKGDAENTAGTPQ</sequence>
<proteinExistence type="predicted"/>
<reference evidence="1 2" key="1">
    <citation type="submission" date="2018-06" db="EMBL/GenBank/DDBJ databases">
        <authorList>
            <consortium name="Pathogen Informatics"/>
            <person name="Doyle S."/>
        </authorList>
    </citation>
    <scope>NUCLEOTIDE SEQUENCE [LARGE SCALE GENOMIC DNA]</scope>
    <source>
        <strain evidence="1 2">NCTC10005</strain>
    </source>
</reference>
<protein>
    <submittedName>
        <fullName evidence="1">IS4 family transposase</fullName>
    </submittedName>
</protein>
<dbReference type="Proteomes" id="UP000255106">
    <property type="component" value="Unassembled WGS sequence"/>
</dbReference>
<gene>
    <name evidence="1" type="ORF">NCTC10005_01453</name>
</gene>